<dbReference type="InterPro" id="IPR036423">
    <property type="entry name" value="SOD-like_Cu/Zn_dom_sf"/>
</dbReference>
<dbReference type="PANTHER" id="PTHR10003">
    <property type="entry name" value="SUPEROXIDE DISMUTASE CU-ZN -RELATED"/>
    <property type="match status" value="1"/>
</dbReference>
<evidence type="ECO:0000256" key="2">
    <source>
        <dbReference type="SAM" id="SignalP"/>
    </source>
</evidence>
<dbReference type="EMBL" id="JBHTJZ010000004">
    <property type="protein sequence ID" value="MFD0958173.1"/>
    <property type="molecule type" value="Genomic_DNA"/>
</dbReference>
<evidence type="ECO:0000313" key="4">
    <source>
        <dbReference type="EMBL" id="MFD0958173.1"/>
    </source>
</evidence>
<dbReference type="Proteomes" id="UP001596989">
    <property type="component" value="Unassembled WGS sequence"/>
</dbReference>
<feature type="signal peptide" evidence="2">
    <location>
        <begin position="1"/>
        <end position="20"/>
    </location>
</feature>
<dbReference type="SUPFAM" id="SSF49329">
    <property type="entry name" value="Cu,Zn superoxide dismutase-like"/>
    <property type="match status" value="1"/>
</dbReference>
<feature type="domain" description="Superoxide dismutase copper/zinc binding" evidence="3">
    <location>
        <begin position="59"/>
        <end position="190"/>
    </location>
</feature>
<dbReference type="Gene3D" id="2.60.40.200">
    <property type="entry name" value="Superoxide dismutase, copper/zinc binding domain"/>
    <property type="match status" value="1"/>
</dbReference>
<name>A0ABW3HKZ1_9BACL</name>
<dbReference type="RefSeq" id="WP_377561823.1">
    <property type="nucleotide sequence ID" value="NZ_JBHTJZ010000004.1"/>
</dbReference>
<dbReference type="InterPro" id="IPR001424">
    <property type="entry name" value="SOD_Cu_Zn_dom"/>
</dbReference>
<dbReference type="CDD" id="cd00305">
    <property type="entry name" value="Cu-Zn_Superoxide_Dismutase"/>
    <property type="match status" value="1"/>
</dbReference>
<feature type="chain" id="PRO_5046007797" evidence="2">
    <location>
        <begin position="21"/>
        <end position="191"/>
    </location>
</feature>
<gene>
    <name evidence="4" type="ORF">ACFQ2I_02085</name>
</gene>
<proteinExistence type="inferred from homology"/>
<comment type="caution">
    <text evidence="4">The sequence shown here is derived from an EMBL/GenBank/DDBJ whole genome shotgun (WGS) entry which is preliminary data.</text>
</comment>
<sequence>MKKMILFMGALLLACSIAYASAREDIAEEGISHTEEAGPIADVAALTVDMMNQQGERIGRATISENTDKVRIHLEAEGLPPGKHALHFHEFGKCEGPDFKSAGGHFNPYHTQHGFNNPKGFHAGDLPNIEVDASGKVKVDMISAAVTLKPGKPNSLKREGGLALIIHAKADDYMTDPSGASGDRIACGVVR</sequence>
<evidence type="ECO:0000256" key="1">
    <source>
        <dbReference type="ARBA" id="ARBA00010457"/>
    </source>
</evidence>
<evidence type="ECO:0000313" key="5">
    <source>
        <dbReference type="Proteomes" id="UP001596989"/>
    </source>
</evidence>
<comment type="similarity">
    <text evidence="1">Belongs to the Cu-Zn superoxide dismutase family.</text>
</comment>
<keyword evidence="5" id="KW-1185">Reference proteome</keyword>
<reference evidence="5" key="1">
    <citation type="journal article" date="2019" name="Int. J. Syst. Evol. Microbiol.">
        <title>The Global Catalogue of Microorganisms (GCM) 10K type strain sequencing project: providing services to taxonomists for standard genome sequencing and annotation.</title>
        <authorList>
            <consortium name="The Broad Institute Genomics Platform"/>
            <consortium name="The Broad Institute Genome Sequencing Center for Infectious Disease"/>
            <person name="Wu L."/>
            <person name="Ma J."/>
        </authorList>
    </citation>
    <scope>NUCLEOTIDE SEQUENCE [LARGE SCALE GENOMIC DNA]</scope>
    <source>
        <strain evidence="5">CCUG 59129</strain>
    </source>
</reference>
<accession>A0ABW3HKZ1</accession>
<evidence type="ECO:0000259" key="3">
    <source>
        <dbReference type="Pfam" id="PF00080"/>
    </source>
</evidence>
<dbReference type="Pfam" id="PF00080">
    <property type="entry name" value="Sod_Cu"/>
    <property type="match status" value="1"/>
</dbReference>
<dbReference type="PROSITE" id="PS51257">
    <property type="entry name" value="PROKAR_LIPOPROTEIN"/>
    <property type="match status" value="1"/>
</dbReference>
<dbReference type="InterPro" id="IPR024134">
    <property type="entry name" value="SOD_Cu/Zn_/chaperone"/>
</dbReference>
<keyword evidence="2" id="KW-0732">Signal</keyword>
<protein>
    <submittedName>
        <fullName evidence="4">Superoxide dismutase family protein</fullName>
    </submittedName>
</protein>
<organism evidence="4 5">
    <name type="scientific">Paenibacillus chungangensis</name>
    <dbReference type="NCBI Taxonomy" id="696535"/>
    <lineage>
        <taxon>Bacteria</taxon>
        <taxon>Bacillati</taxon>
        <taxon>Bacillota</taxon>
        <taxon>Bacilli</taxon>
        <taxon>Bacillales</taxon>
        <taxon>Paenibacillaceae</taxon>
        <taxon>Paenibacillus</taxon>
    </lineage>
</organism>